<dbReference type="Pfam" id="PF12796">
    <property type="entry name" value="Ank_2"/>
    <property type="match status" value="1"/>
</dbReference>
<dbReference type="PANTHER" id="PTHR46586:SF3">
    <property type="entry name" value="ANKYRIN REPEAT-CONTAINING PROTEIN"/>
    <property type="match status" value="1"/>
</dbReference>
<dbReference type="SUPFAM" id="SSF48403">
    <property type="entry name" value="Ankyrin repeat"/>
    <property type="match status" value="2"/>
</dbReference>
<evidence type="ECO:0000313" key="2">
    <source>
        <dbReference type="Proteomes" id="UP000030762"/>
    </source>
</evidence>
<proteinExistence type="predicted"/>
<protein>
    <submittedName>
        <fullName evidence="1">Uncharacterized protein</fullName>
    </submittedName>
</protein>
<accession>T0QGW4</accession>
<dbReference type="RefSeq" id="XP_008612751.1">
    <property type="nucleotide sequence ID" value="XM_008614529.1"/>
</dbReference>
<dbReference type="SMART" id="SM00248">
    <property type="entry name" value="ANK"/>
    <property type="match status" value="5"/>
</dbReference>
<dbReference type="EMBL" id="JH767157">
    <property type="protein sequence ID" value="EQC33956.1"/>
    <property type="molecule type" value="Genomic_DNA"/>
</dbReference>
<dbReference type="VEuPathDB" id="FungiDB:SDRG_08635"/>
<dbReference type="InterPro" id="IPR036770">
    <property type="entry name" value="Ankyrin_rpt-contain_sf"/>
</dbReference>
<organism evidence="1 2">
    <name type="scientific">Saprolegnia diclina (strain VS20)</name>
    <dbReference type="NCBI Taxonomy" id="1156394"/>
    <lineage>
        <taxon>Eukaryota</taxon>
        <taxon>Sar</taxon>
        <taxon>Stramenopiles</taxon>
        <taxon>Oomycota</taxon>
        <taxon>Saprolegniomycetes</taxon>
        <taxon>Saprolegniales</taxon>
        <taxon>Saprolegniaceae</taxon>
        <taxon>Saprolegnia</taxon>
    </lineage>
</organism>
<dbReference type="OrthoDB" id="10266500at2759"/>
<evidence type="ECO:0000313" key="1">
    <source>
        <dbReference type="EMBL" id="EQC33956.1"/>
    </source>
</evidence>
<dbReference type="AlphaFoldDB" id="T0QGW4"/>
<gene>
    <name evidence="1" type="ORF">SDRG_08635</name>
</gene>
<sequence length="677" mass="74966">MATTFASTILAQPTIATMVFAFQFGVYNDVRPAFRACNELVELSAMPAQYEFDVSFAKAFAPNNTAWDAPWPCCSPTYGLHYRQRDDRLPLHMAIAAGSMRLTKRMLGCRPDLASNDAILVALYKNRLEIAEWLLDHRAMEPALYERIDLDEHDDRVRLVYNALDGVLPVVLARDDTRGVELLQRFGPCPNGMDHGALRRAAFSATLENLTLALNVFPWFNDPHLMDDFASRGFLSLVRSLHERHFECSTYAMDRAAAGGHLEVVKFLHFNRTEGCTTSALNGAISHGHLDVVRFLLEHRTEGASPNILESAAAGGHLDVVQYLDSLGTFACTELAVEDAARAGHLEVVKFLLANRHEGCGRDRVVAEALEGGSLHMAEYLMSLGYPLVTSDIHWGEACDVFRKPEMVGVLRLLVAHGEPWDEFWLLEACDSNNVALVKFIHANSDAICHPEALARAIENMAWAIVDYLLAHCTADIAVESLQAALRGGHVDLAVRLVERQPELRRNGCLLLDALKGQHVEVMRYLLAAGFGYPPECLVDVVGRRNYVTASKLLLPYCMHATDHLPNVLFLLSVIALPDRHRKTTLQVIAPELTYQGKMLSLSVQLAPSVAVRATTLFEAGEVVDWALALVIGHRWATDVTVCIEDLSKWTAMVGDTELQSQLTRLLASKRKLSGEA</sequence>
<reference evidence="1 2" key="1">
    <citation type="submission" date="2012-04" db="EMBL/GenBank/DDBJ databases">
        <title>The Genome Sequence of Saprolegnia declina VS20.</title>
        <authorList>
            <consortium name="The Broad Institute Genome Sequencing Platform"/>
            <person name="Russ C."/>
            <person name="Nusbaum C."/>
            <person name="Tyler B."/>
            <person name="van West P."/>
            <person name="Dieguez-Uribeondo J."/>
            <person name="de Bruijn I."/>
            <person name="Tripathy S."/>
            <person name="Jiang R."/>
            <person name="Young S.K."/>
            <person name="Zeng Q."/>
            <person name="Gargeya S."/>
            <person name="Fitzgerald M."/>
            <person name="Haas B."/>
            <person name="Abouelleil A."/>
            <person name="Alvarado L."/>
            <person name="Arachchi H.M."/>
            <person name="Berlin A."/>
            <person name="Chapman S.B."/>
            <person name="Goldberg J."/>
            <person name="Griggs A."/>
            <person name="Gujja S."/>
            <person name="Hansen M."/>
            <person name="Howarth C."/>
            <person name="Imamovic A."/>
            <person name="Larimer J."/>
            <person name="McCowen C."/>
            <person name="Montmayeur A."/>
            <person name="Murphy C."/>
            <person name="Neiman D."/>
            <person name="Pearson M."/>
            <person name="Priest M."/>
            <person name="Roberts A."/>
            <person name="Saif S."/>
            <person name="Shea T."/>
            <person name="Sisk P."/>
            <person name="Sykes S."/>
            <person name="Wortman J."/>
            <person name="Nusbaum C."/>
            <person name="Birren B."/>
        </authorList>
    </citation>
    <scope>NUCLEOTIDE SEQUENCE [LARGE SCALE GENOMIC DNA]</scope>
    <source>
        <strain evidence="1 2">VS20</strain>
    </source>
</reference>
<dbReference type="Proteomes" id="UP000030762">
    <property type="component" value="Unassembled WGS sequence"/>
</dbReference>
<dbReference type="InterPro" id="IPR052050">
    <property type="entry name" value="SecEffector_AnkRepeat"/>
</dbReference>
<dbReference type="OMA" id="HERHFEC"/>
<dbReference type="Gene3D" id="1.25.40.20">
    <property type="entry name" value="Ankyrin repeat-containing domain"/>
    <property type="match status" value="2"/>
</dbReference>
<keyword evidence="2" id="KW-1185">Reference proteome</keyword>
<dbReference type="InterPro" id="IPR002110">
    <property type="entry name" value="Ankyrin_rpt"/>
</dbReference>
<name>T0QGW4_SAPDV</name>
<dbReference type="STRING" id="1156394.T0QGW4"/>
<dbReference type="PANTHER" id="PTHR46586">
    <property type="entry name" value="ANKYRIN REPEAT-CONTAINING PROTEIN"/>
    <property type="match status" value="1"/>
</dbReference>
<dbReference type="InParanoid" id="T0QGW4"/>
<dbReference type="GeneID" id="19949362"/>